<organism evidence="1 2">
    <name type="scientific">Armillaria borealis</name>
    <dbReference type="NCBI Taxonomy" id="47425"/>
    <lineage>
        <taxon>Eukaryota</taxon>
        <taxon>Fungi</taxon>
        <taxon>Dikarya</taxon>
        <taxon>Basidiomycota</taxon>
        <taxon>Agaricomycotina</taxon>
        <taxon>Agaricomycetes</taxon>
        <taxon>Agaricomycetidae</taxon>
        <taxon>Agaricales</taxon>
        <taxon>Marasmiineae</taxon>
        <taxon>Physalacriaceae</taxon>
        <taxon>Armillaria</taxon>
    </lineage>
</organism>
<sequence length="431" mass="48452">MQSTRDRDDESISKHLNLAEPLLGEFKNILEQAPRPLERHLAIVQLIVLNEDAAQDEKTTFEFSQVTQAILETRFGVRFSHHDWTPHGILSTAMSSKYRDNSLESLFHDLEIISVSSPFEGDAVHRIVTAYLLFIAASINKKREIQIKTAIKARIESDADFDVMSLMPLGFLAENLKPALSLFVKKTGLPESTLSELSIDDKAEFIRWSNYLVAQNGLVDLEGYRDSCCIRLFPGINLDGLGAPLYDQNGRKLSLYGVADYAMFVYKTLDDECVRSAGCYDNHSQLSQAKSVEARLIFIETKIDENGHRRPVCGEPLVEASAQALALSAQLKISNVRYVVTNSEDWVVAHLHNPLDGGAPEVVSYLCEMCPGGNPHRRLYEDILVRDGEKCVWRNQVRTIYAMLMEWLLLEDMSAIPSPPLSGKEHDQVNQ</sequence>
<gene>
    <name evidence="1" type="ORF">EV421DRAFT_1854697</name>
</gene>
<evidence type="ECO:0000313" key="2">
    <source>
        <dbReference type="Proteomes" id="UP001175226"/>
    </source>
</evidence>
<evidence type="ECO:0000313" key="1">
    <source>
        <dbReference type="EMBL" id="KAK0431184.1"/>
    </source>
</evidence>
<reference evidence="1" key="1">
    <citation type="submission" date="2023-06" db="EMBL/GenBank/DDBJ databases">
        <authorList>
            <consortium name="Lawrence Berkeley National Laboratory"/>
            <person name="Ahrendt S."/>
            <person name="Sahu N."/>
            <person name="Indic B."/>
            <person name="Wong-Bajracharya J."/>
            <person name="Merenyi Z."/>
            <person name="Ke H.-M."/>
            <person name="Monk M."/>
            <person name="Kocsube S."/>
            <person name="Drula E."/>
            <person name="Lipzen A."/>
            <person name="Balint B."/>
            <person name="Henrissat B."/>
            <person name="Andreopoulos B."/>
            <person name="Martin F.M."/>
            <person name="Harder C.B."/>
            <person name="Rigling D."/>
            <person name="Ford K.L."/>
            <person name="Foster G.D."/>
            <person name="Pangilinan J."/>
            <person name="Papanicolaou A."/>
            <person name="Barry K."/>
            <person name="LaButti K."/>
            <person name="Viragh M."/>
            <person name="Koriabine M."/>
            <person name="Yan M."/>
            <person name="Riley R."/>
            <person name="Champramary S."/>
            <person name="Plett K.L."/>
            <person name="Tsai I.J."/>
            <person name="Slot J."/>
            <person name="Sipos G."/>
            <person name="Plett J."/>
            <person name="Nagy L.G."/>
            <person name="Grigoriev I.V."/>
        </authorList>
    </citation>
    <scope>NUCLEOTIDE SEQUENCE</scope>
    <source>
        <strain evidence="1">FPL87.14</strain>
    </source>
</reference>
<name>A0AA39IXX4_9AGAR</name>
<dbReference type="AlphaFoldDB" id="A0AA39IXX4"/>
<proteinExistence type="predicted"/>
<protein>
    <submittedName>
        <fullName evidence="1">Uncharacterized protein</fullName>
    </submittedName>
</protein>
<keyword evidence="2" id="KW-1185">Reference proteome</keyword>
<dbReference type="Proteomes" id="UP001175226">
    <property type="component" value="Unassembled WGS sequence"/>
</dbReference>
<dbReference type="EMBL" id="JAUEPT010000120">
    <property type="protein sequence ID" value="KAK0431184.1"/>
    <property type="molecule type" value="Genomic_DNA"/>
</dbReference>
<comment type="caution">
    <text evidence="1">The sequence shown here is derived from an EMBL/GenBank/DDBJ whole genome shotgun (WGS) entry which is preliminary data.</text>
</comment>
<accession>A0AA39IXX4</accession>